<dbReference type="CDD" id="cd02440">
    <property type="entry name" value="AdoMet_MTases"/>
    <property type="match status" value="1"/>
</dbReference>
<gene>
    <name evidence="10" type="ORF">BV898_09687</name>
</gene>
<dbReference type="PANTHER" id="PTHR44307">
    <property type="entry name" value="PHOSPHOETHANOLAMINE METHYLTRANSFERASE"/>
    <property type="match status" value="1"/>
</dbReference>
<dbReference type="SUPFAM" id="SSF53335">
    <property type="entry name" value="S-adenosyl-L-methionine-dependent methyltransferases"/>
    <property type="match status" value="2"/>
</dbReference>
<evidence type="ECO:0000256" key="2">
    <source>
        <dbReference type="ARBA" id="ARBA00005189"/>
    </source>
</evidence>
<dbReference type="GO" id="GO:0000234">
    <property type="term" value="F:phosphoethanolamine N-methyltransferase activity"/>
    <property type="evidence" value="ECO:0007669"/>
    <property type="project" value="UniProtKB-EC"/>
</dbReference>
<comment type="pathway">
    <text evidence="2">Lipid metabolism.</text>
</comment>
<dbReference type="InterPro" id="IPR029063">
    <property type="entry name" value="SAM-dependent_MTases_sf"/>
</dbReference>
<comment type="catalytic activity">
    <reaction evidence="7">
        <text>N-methylethanolamine phosphate + S-adenosyl-L-methionine = N,N-dimethylethanolamine phosphate + S-adenosyl-L-homocysteine + H(+)</text>
        <dbReference type="Rhea" id="RHEA:25321"/>
        <dbReference type="ChEBI" id="CHEBI:15378"/>
        <dbReference type="ChEBI" id="CHEBI:57781"/>
        <dbReference type="ChEBI" id="CHEBI:57856"/>
        <dbReference type="ChEBI" id="CHEBI:58641"/>
        <dbReference type="ChEBI" id="CHEBI:59789"/>
        <dbReference type="EC" id="2.1.1.103"/>
    </reaction>
    <physiologicalReaction direction="left-to-right" evidence="7">
        <dbReference type="Rhea" id="RHEA:25322"/>
    </physiologicalReaction>
</comment>
<protein>
    <recommendedName>
        <fullName evidence="5">phosphoethanolamine N-methyltransferase</fullName>
        <ecNumber evidence="5">2.1.1.103</ecNumber>
    </recommendedName>
</protein>
<evidence type="ECO:0000256" key="6">
    <source>
        <dbReference type="ARBA" id="ARBA00047619"/>
    </source>
</evidence>
<comment type="pathway">
    <text evidence="1">Phospholipid metabolism; phosphatidylcholine biosynthesis.</text>
</comment>
<keyword evidence="4" id="KW-0808">Transferase</keyword>
<evidence type="ECO:0000256" key="7">
    <source>
        <dbReference type="ARBA" id="ARBA00047841"/>
    </source>
</evidence>
<feature type="domain" description="Methyltransferase" evidence="9">
    <location>
        <begin position="290"/>
        <end position="399"/>
    </location>
</feature>
<comment type="catalytic activity">
    <reaction evidence="6">
        <text>N,N-dimethylethanolamine phosphate + S-adenosyl-L-methionine = phosphocholine + S-adenosyl-L-homocysteine + H(+)</text>
        <dbReference type="Rhea" id="RHEA:25325"/>
        <dbReference type="ChEBI" id="CHEBI:15378"/>
        <dbReference type="ChEBI" id="CHEBI:57856"/>
        <dbReference type="ChEBI" id="CHEBI:58641"/>
        <dbReference type="ChEBI" id="CHEBI:59789"/>
        <dbReference type="ChEBI" id="CHEBI:295975"/>
        <dbReference type="EC" id="2.1.1.103"/>
    </reaction>
    <physiologicalReaction direction="left-to-right" evidence="6">
        <dbReference type="Rhea" id="RHEA:25326"/>
    </physiologicalReaction>
</comment>
<dbReference type="GO" id="GO:0032259">
    <property type="term" value="P:methylation"/>
    <property type="evidence" value="ECO:0007669"/>
    <property type="project" value="UniProtKB-KW"/>
</dbReference>
<organism evidence="10 11">
    <name type="scientific">Hypsibius exemplaris</name>
    <name type="common">Freshwater tardigrade</name>
    <dbReference type="NCBI Taxonomy" id="2072580"/>
    <lineage>
        <taxon>Eukaryota</taxon>
        <taxon>Metazoa</taxon>
        <taxon>Ecdysozoa</taxon>
        <taxon>Tardigrada</taxon>
        <taxon>Eutardigrada</taxon>
        <taxon>Parachela</taxon>
        <taxon>Hypsibioidea</taxon>
        <taxon>Hypsibiidae</taxon>
        <taxon>Hypsibius</taxon>
    </lineage>
</organism>
<proteinExistence type="predicted"/>
<evidence type="ECO:0000313" key="11">
    <source>
        <dbReference type="Proteomes" id="UP000192578"/>
    </source>
</evidence>
<dbReference type="OrthoDB" id="8300214at2759"/>
<dbReference type="PANTHER" id="PTHR44307:SF2">
    <property type="entry name" value="PHOSPHOETHANOLAMINE METHYLTRANSFERASE ISOFORM X1"/>
    <property type="match status" value="1"/>
</dbReference>
<feature type="region of interest" description="Disordered" evidence="8">
    <location>
        <begin position="23"/>
        <end position="53"/>
    </location>
</feature>
<dbReference type="AlphaFoldDB" id="A0A1W0WLZ9"/>
<evidence type="ECO:0000313" key="10">
    <source>
        <dbReference type="EMBL" id="OQV16202.1"/>
    </source>
</evidence>
<dbReference type="EC" id="2.1.1.103" evidence="5"/>
<dbReference type="InterPro" id="IPR025714">
    <property type="entry name" value="Methyltranfer_dom"/>
</dbReference>
<feature type="region of interest" description="Disordered" evidence="8">
    <location>
        <begin position="105"/>
        <end position="129"/>
    </location>
</feature>
<accession>A0A1W0WLZ9</accession>
<reference evidence="11" key="1">
    <citation type="submission" date="2017-01" db="EMBL/GenBank/DDBJ databases">
        <title>Comparative genomics of anhydrobiosis in the tardigrade Hypsibius dujardini.</title>
        <authorList>
            <person name="Yoshida Y."/>
            <person name="Koutsovoulos G."/>
            <person name="Laetsch D."/>
            <person name="Stevens L."/>
            <person name="Kumar S."/>
            <person name="Horikawa D."/>
            <person name="Ishino K."/>
            <person name="Komine S."/>
            <person name="Tomita M."/>
            <person name="Blaxter M."/>
            <person name="Arakawa K."/>
        </authorList>
    </citation>
    <scope>NUCLEOTIDE SEQUENCE [LARGE SCALE GENOMIC DNA]</scope>
    <source>
        <strain evidence="11">Z151</strain>
    </source>
</reference>
<evidence type="ECO:0000256" key="3">
    <source>
        <dbReference type="ARBA" id="ARBA00022603"/>
    </source>
</evidence>
<evidence type="ECO:0000259" key="9">
    <source>
        <dbReference type="Pfam" id="PF13847"/>
    </source>
</evidence>
<name>A0A1W0WLZ9_HYPEX</name>
<keyword evidence="11" id="KW-1185">Reference proteome</keyword>
<evidence type="ECO:0000256" key="4">
    <source>
        <dbReference type="ARBA" id="ARBA00022679"/>
    </source>
</evidence>
<comment type="caution">
    <text evidence="10">The sequence shown here is derived from an EMBL/GenBank/DDBJ whole genome shotgun (WGS) entry which is preliminary data.</text>
</comment>
<keyword evidence="3" id="KW-0489">Methyltransferase</keyword>
<evidence type="ECO:0000256" key="5">
    <source>
        <dbReference type="ARBA" id="ARBA00035674"/>
    </source>
</evidence>
<dbReference type="Proteomes" id="UP000192578">
    <property type="component" value="Unassembled WGS sequence"/>
</dbReference>
<dbReference type="Pfam" id="PF13847">
    <property type="entry name" value="Methyltransf_31"/>
    <property type="match status" value="1"/>
</dbReference>
<dbReference type="EMBL" id="MTYJ01000077">
    <property type="protein sequence ID" value="OQV16202.1"/>
    <property type="molecule type" value="Genomic_DNA"/>
</dbReference>
<sequence length="500" mass="55998">MSSLTQATNAKYDSLVNNLIKNGHIDRQESRNRSLTRKDSTMSHPDDEPEETPDKLIETIVELGIHNKDLLFLGKLQSLQSFSIIIRQLRSLENVQLSSAAQISRRKASKEADSASGSVTPPPPTITINCRENTKDVAALNYISNHLDTASLRTVIGHVLDALRPQGYFVMREHLQGSASGDNLTDKFHFRDPSVTCNMLNSITTADGLHGLQLISALSPDPVGGQQEMTWLYQKVAADAPAKQLQQFLDAQQYTKKGILKYEQIFGDRFVSTGGARTTKEFCQLLQLQRGQTVLDVGCGIGGSGFFMSEEYGAHVYGIDLSSNMISIGIDRRRTGGFHGVDFEISNVLTREFAPNSFDVVYSRDVILHIAEKKKLFEDIYNWLKPGGKLFITDYCCGVKEHNPDFQEYVKQRGYILLTVPAYGKLLEDVGFVNVRAEDRTKQFIGILRTELQNFEPQQSEFVENFSQEDYDEIVDGWNAKVKRCSAGDQAWGSFLAEKK</sequence>
<evidence type="ECO:0000256" key="8">
    <source>
        <dbReference type="SAM" id="MobiDB-lite"/>
    </source>
</evidence>
<evidence type="ECO:0000256" key="1">
    <source>
        <dbReference type="ARBA" id="ARBA00004969"/>
    </source>
</evidence>
<dbReference type="Gene3D" id="3.40.50.150">
    <property type="entry name" value="Vaccinia Virus protein VP39"/>
    <property type="match status" value="1"/>
</dbReference>